<dbReference type="OMA" id="TYINNIR"/>
<dbReference type="PANTHER" id="PTHR42976:SF1">
    <property type="entry name" value="GH18 DOMAIN-CONTAINING PROTEIN-RELATED"/>
    <property type="match status" value="1"/>
</dbReference>
<dbReference type="OrthoDB" id="3012298at2759"/>
<dbReference type="InterPro" id="IPR017853">
    <property type="entry name" value="GH"/>
</dbReference>
<dbReference type="Gene3D" id="3.20.20.80">
    <property type="entry name" value="Glycosidases"/>
    <property type="match status" value="1"/>
</dbReference>
<dbReference type="GeneID" id="10510622"/>
<accession>F1A073</accession>
<keyword evidence="2" id="KW-1185">Reference proteome</keyword>
<dbReference type="STRING" id="5786.F1A073"/>
<organism evidence="1 2">
    <name type="scientific">Dictyostelium purpureum</name>
    <name type="common">Slime mold</name>
    <dbReference type="NCBI Taxonomy" id="5786"/>
    <lineage>
        <taxon>Eukaryota</taxon>
        <taxon>Amoebozoa</taxon>
        <taxon>Evosea</taxon>
        <taxon>Eumycetozoa</taxon>
        <taxon>Dictyostelia</taxon>
        <taxon>Dictyosteliales</taxon>
        <taxon>Dictyosteliaceae</taxon>
        <taxon>Dictyostelium</taxon>
    </lineage>
</organism>
<evidence type="ECO:0000313" key="1">
    <source>
        <dbReference type="EMBL" id="EGC30398.1"/>
    </source>
</evidence>
<evidence type="ECO:0000313" key="2">
    <source>
        <dbReference type="Proteomes" id="UP000001064"/>
    </source>
</evidence>
<name>F1A073_DICPU</name>
<dbReference type="GO" id="GO:0008843">
    <property type="term" value="F:endochitinase activity"/>
    <property type="evidence" value="ECO:0000318"/>
    <property type="project" value="GO_Central"/>
</dbReference>
<dbReference type="KEGG" id="dpp:DICPUDRAFT_50758"/>
<dbReference type="GO" id="GO:0030288">
    <property type="term" value="C:outer membrane-bounded periplasmic space"/>
    <property type="evidence" value="ECO:0000318"/>
    <property type="project" value="GO_Central"/>
</dbReference>
<dbReference type="VEuPathDB" id="AmoebaDB:DICPUDRAFT_50758"/>
<proteinExistence type="predicted"/>
<sequence length="302" mass="32980">MTQVVPFCDVSINAEWSDWQHYPNGRPNPIYGEEVIKYGATGLMFGFITLASNGEACWAAQPTMALDWAVPLANELIKGGKRVGVSFGGAANSDISSKFTIEELEQTYNKVIELYSATFLDFDLENGLYNETNICTALKTVSAKNPNVTISFTLPVLPSGLTTTGMGVVNKAKENNLTFTVNGMAMDYYDPSYKDKMGDAAIEAATSIKNQLKQVYPSESDSALFRRVAITPMIGLNDDLSLFTIDDASKVANFCATNSLSFLSHWDLNRDNPSSFSYVDLQTSSNPDQKSSGDYTVAMVKC</sequence>
<evidence type="ECO:0008006" key="3">
    <source>
        <dbReference type="Google" id="ProtNLM"/>
    </source>
</evidence>
<dbReference type="PANTHER" id="PTHR42976">
    <property type="entry name" value="BIFUNCTIONAL CHITINASE/LYSOZYME-RELATED"/>
    <property type="match status" value="1"/>
</dbReference>
<dbReference type="eggNOG" id="ENOG502S4VE">
    <property type="taxonomic scope" value="Eukaryota"/>
</dbReference>
<dbReference type="AlphaFoldDB" id="F1A073"/>
<dbReference type="InterPro" id="IPR052750">
    <property type="entry name" value="GH18_Chitinase"/>
</dbReference>
<dbReference type="EMBL" id="GL871332">
    <property type="protein sequence ID" value="EGC30398.1"/>
    <property type="molecule type" value="Genomic_DNA"/>
</dbReference>
<dbReference type="RefSeq" id="XP_003293066.1">
    <property type="nucleotide sequence ID" value="XM_003293018.1"/>
</dbReference>
<dbReference type="SUPFAM" id="SSF51445">
    <property type="entry name" value="(Trans)glycosidases"/>
    <property type="match status" value="1"/>
</dbReference>
<protein>
    <recommendedName>
        <fullName evidence="3">GH18 domain-containing protein</fullName>
    </recommendedName>
</protein>
<gene>
    <name evidence="1" type="ORF">DICPUDRAFT_50758</name>
</gene>
<dbReference type="InParanoid" id="F1A073"/>
<reference evidence="2" key="1">
    <citation type="journal article" date="2011" name="Genome Biol.">
        <title>Comparative genomics of the social amoebae Dictyostelium discoideum and Dictyostelium purpureum.</title>
        <authorList>
            <consortium name="US DOE Joint Genome Institute (JGI-PGF)"/>
            <person name="Sucgang R."/>
            <person name="Kuo A."/>
            <person name="Tian X."/>
            <person name="Salerno W."/>
            <person name="Parikh A."/>
            <person name="Feasley C.L."/>
            <person name="Dalin E."/>
            <person name="Tu H."/>
            <person name="Huang E."/>
            <person name="Barry K."/>
            <person name="Lindquist E."/>
            <person name="Shapiro H."/>
            <person name="Bruce D."/>
            <person name="Schmutz J."/>
            <person name="Salamov A."/>
            <person name="Fey P."/>
            <person name="Gaudet P."/>
            <person name="Anjard C."/>
            <person name="Babu M.M."/>
            <person name="Basu S."/>
            <person name="Bushmanova Y."/>
            <person name="van der Wel H."/>
            <person name="Katoh-Kurasawa M."/>
            <person name="Dinh C."/>
            <person name="Coutinho P.M."/>
            <person name="Saito T."/>
            <person name="Elias M."/>
            <person name="Schaap P."/>
            <person name="Kay R.R."/>
            <person name="Henrissat B."/>
            <person name="Eichinger L."/>
            <person name="Rivero F."/>
            <person name="Putnam N.H."/>
            <person name="West C.M."/>
            <person name="Loomis W.F."/>
            <person name="Chisholm R.L."/>
            <person name="Shaulsky G."/>
            <person name="Strassmann J.E."/>
            <person name="Queller D.C."/>
            <person name="Kuspa A."/>
            <person name="Grigoriev I.V."/>
        </authorList>
    </citation>
    <scope>NUCLEOTIDE SEQUENCE [LARGE SCALE GENOMIC DNA]</scope>
    <source>
        <strain evidence="2">QSDP1</strain>
    </source>
</reference>
<dbReference type="CDD" id="cd06543">
    <property type="entry name" value="GH18_PF-ChiA-like"/>
    <property type="match status" value="1"/>
</dbReference>
<dbReference type="Proteomes" id="UP000001064">
    <property type="component" value="Unassembled WGS sequence"/>
</dbReference>